<dbReference type="InterPro" id="IPR029063">
    <property type="entry name" value="SAM-dependent_MTases_sf"/>
</dbReference>
<comment type="caution">
    <text evidence="6">The sequence shown here is derived from an EMBL/GenBank/DDBJ whole genome shotgun (WGS) entry which is preliminary data.</text>
</comment>
<dbReference type="InterPro" id="IPR003333">
    <property type="entry name" value="CMAS"/>
</dbReference>
<dbReference type="RefSeq" id="WP_171189100.1">
    <property type="nucleotide sequence ID" value="NZ_WTPX01000133.1"/>
</dbReference>
<evidence type="ECO:0000256" key="2">
    <source>
        <dbReference type="ARBA" id="ARBA00022603"/>
    </source>
</evidence>
<evidence type="ECO:0000313" key="6">
    <source>
        <dbReference type="EMBL" id="NNJ27250.1"/>
    </source>
</evidence>
<evidence type="ECO:0000313" key="7">
    <source>
        <dbReference type="Proteomes" id="UP000609651"/>
    </source>
</evidence>
<evidence type="ECO:0000256" key="3">
    <source>
        <dbReference type="ARBA" id="ARBA00022679"/>
    </source>
</evidence>
<gene>
    <name evidence="6" type="primary">cfa</name>
    <name evidence="6" type="ORF">LzC2_33510</name>
</gene>
<dbReference type="EMBL" id="WTPX01000133">
    <property type="protein sequence ID" value="NNJ27250.1"/>
    <property type="molecule type" value="Genomic_DNA"/>
</dbReference>
<sequence length="428" mass="48292">MFPLSHLLSRFVQEGTLTVYDADGGKHVFGGKEPGPVVAFRLHDKKLYRSLFLKPDPLLGEAYMDGTLTFGGPDGGPGENGEAAGADGLRDFLQLFNVNRFSFVDHPLQKTLKRFSKALKKVRQYNPVGKAQQNVAHHYDLSRELYELFLDKDLQYSCALFADEGQSLEDAQRNKKRHIAAKLHLAPGQRVLDIGCGWGGLALYLAKEHDVRVTGVTLSVEQCRVAQERAEKLGLTDRVEFLLKDYRDLDGPFDRIVSVGMFEHVGVGHYEEFFAKVKALLTPEGAAVVHSIGRCTPPSSTGPWLRKYIFPGGYSPSLSEVFTHTEQARLWVTDVEVLRLHYAKTLREWTVRFAENRERVAEIYDERFCRMWEFYLICCEMAFAEGNAMVWQMQLARDRAALPLTRDYMYEGVNSAAGDAAEPVRMAA</sequence>
<dbReference type="PANTHER" id="PTHR43667">
    <property type="entry name" value="CYCLOPROPANE-FATTY-ACYL-PHOSPHOLIPID SYNTHASE"/>
    <property type="match status" value="1"/>
</dbReference>
<dbReference type="EC" id="2.1.1.79" evidence="6"/>
<proteinExistence type="inferred from homology"/>
<keyword evidence="7" id="KW-1185">Reference proteome</keyword>
<dbReference type="PANTHER" id="PTHR43667:SF1">
    <property type="entry name" value="CYCLOPROPANE-FATTY-ACYL-PHOSPHOLIPID SYNTHASE"/>
    <property type="match status" value="1"/>
</dbReference>
<evidence type="ECO:0000256" key="4">
    <source>
        <dbReference type="ARBA" id="ARBA00022691"/>
    </source>
</evidence>
<keyword evidence="4" id="KW-0949">S-adenosyl-L-methionine</keyword>
<dbReference type="InterPro" id="IPR050723">
    <property type="entry name" value="CFA/CMAS"/>
</dbReference>
<dbReference type="Proteomes" id="UP000609651">
    <property type="component" value="Unassembled WGS sequence"/>
</dbReference>
<evidence type="ECO:0000256" key="5">
    <source>
        <dbReference type="ARBA" id="ARBA00023098"/>
    </source>
</evidence>
<dbReference type="CDD" id="cd02440">
    <property type="entry name" value="AdoMet_MTases"/>
    <property type="match status" value="1"/>
</dbReference>
<name>A0ABX1VGP1_9PLAN</name>
<dbReference type="Pfam" id="PF02353">
    <property type="entry name" value="CMAS"/>
    <property type="match status" value="1"/>
</dbReference>
<accession>A0ABX1VGP1</accession>
<dbReference type="GO" id="GO:0032259">
    <property type="term" value="P:methylation"/>
    <property type="evidence" value="ECO:0007669"/>
    <property type="project" value="UniProtKB-KW"/>
</dbReference>
<keyword evidence="3 6" id="KW-0808">Transferase</keyword>
<keyword evidence="2 6" id="KW-0489">Methyltransferase</keyword>
<protein>
    <submittedName>
        <fullName evidence="6">Cyclopropane-fatty-acyl-phospholipid synthase</fullName>
        <ecNumber evidence="6">2.1.1.79</ecNumber>
    </submittedName>
</protein>
<reference evidence="6 7" key="1">
    <citation type="journal article" date="2020" name="Syst. Appl. Microbiol.">
        <title>Alienimonas chondri sp. nov., a novel planctomycete isolated from the biofilm of the red alga Chondrus crispus.</title>
        <authorList>
            <person name="Vitorino I."/>
            <person name="Albuquerque L."/>
            <person name="Wiegand S."/>
            <person name="Kallscheuer N."/>
            <person name="da Costa M.S."/>
            <person name="Lobo-da-Cunha A."/>
            <person name="Jogler C."/>
            <person name="Lage O.M."/>
        </authorList>
    </citation>
    <scope>NUCLEOTIDE SEQUENCE [LARGE SCALE GENOMIC DNA]</scope>
    <source>
        <strain evidence="6 7">LzC2</strain>
    </source>
</reference>
<dbReference type="PIRSF" id="PIRSF003085">
    <property type="entry name" value="CMAS"/>
    <property type="match status" value="1"/>
</dbReference>
<keyword evidence="5" id="KW-0443">Lipid metabolism</keyword>
<evidence type="ECO:0000256" key="1">
    <source>
        <dbReference type="ARBA" id="ARBA00010815"/>
    </source>
</evidence>
<dbReference type="Gene3D" id="3.40.50.150">
    <property type="entry name" value="Vaccinia Virus protein VP39"/>
    <property type="match status" value="1"/>
</dbReference>
<dbReference type="GO" id="GO:0008825">
    <property type="term" value="F:cyclopropane-fatty-acyl-phospholipid synthase activity"/>
    <property type="evidence" value="ECO:0007669"/>
    <property type="project" value="UniProtKB-EC"/>
</dbReference>
<organism evidence="6 7">
    <name type="scientific">Alienimonas chondri</name>
    <dbReference type="NCBI Taxonomy" id="2681879"/>
    <lineage>
        <taxon>Bacteria</taxon>
        <taxon>Pseudomonadati</taxon>
        <taxon>Planctomycetota</taxon>
        <taxon>Planctomycetia</taxon>
        <taxon>Planctomycetales</taxon>
        <taxon>Planctomycetaceae</taxon>
        <taxon>Alienimonas</taxon>
    </lineage>
</organism>
<comment type="similarity">
    <text evidence="1">Belongs to the CFA/CMAS family.</text>
</comment>
<dbReference type="SUPFAM" id="SSF53335">
    <property type="entry name" value="S-adenosyl-L-methionine-dependent methyltransferases"/>
    <property type="match status" value="1"/>
</dbReference>